<keyword evidence="4" id="KW-1185">Reference proteome</keyword>
<organism evidence="3 4">
    <name type="scientific">Eleginops maclovinus</name>
    <name type="common">Patagonian blennie</name>
    <name type="synonym">Eleginus maclovinus</name>
    <dbReference type="NCBI Taxonomy" id="56733"/>
    <lineage>
        <taxon>Eukaryota</taxon>
        <taxon>Metazoa</taxon>
        <taxon>Chordata</taxon>
        <taxon>Craniata</taxon>
        <taxon>Vertebrata</taxon>
        <taxon>Euteleostomi</taxon>
        <taxon>Actinopterygii</taxon>
        <taxon>Neopterygii</taxon>
        <taxon>Teleostei</taxon>
        <taxon>Neoteleostei</taxon>
        <taxon>Acanthomorphata</taxon>
        <taxon>Eupercaria</taxon>
        <taxon>Perciformes</taxon>
        <taxon>Notothenioidei</taxon>
        <taxon>Eleginopidae</taxon>
        <taxon>Eleginops</taxon>
    </lineage>
</organism>
<name>A0AAN7Y461_ELEMC</name>
<feature type="signal peptide" evidence="2">
    <location>
        <begin position="1"/>
        <end position="25"/>
    </location>
</feature>
<evidence type="ECO:0000256" key="2">
    <source>
        <dbReference type="SAM" id="SignalP"/>
    </source>
</evidence>
<proteinExistence type="predicted"/>
<keyword evidence="2" id="KW-0732">Signal</keyword>
<dbReference type="AlphaFoldDB" id="A0AAN7Y461"/>
<sequence>MMLKAHDPGCIDLLCVAWLLLLCRSYRESRPAGSGPSPSVLFTEGRSGSVPERAYRRILAIQLDTEMEER</sequence>
<gene>
    <name evidence="3" type="ORF">PBY51_012920</name>
</gene>
<comment type="caution">
    <text evidence="3">The sequence shown here is derived from an EMBL/GenBank/DDBJ whole genome shotgun (WGS) entry which is preliminary data.</text>
</comment>
<reference evidence="3 4" key="1">
    <citation type="journal article" date="2023" name="Genes (Basel)">
        <title>Chromosome-Level Genome Assembly and Circadian Gene Repertoire of the Patagonia Blennie Eleginops maclovinus-The Closest Ancestral Proxy of Antarctic Cryonotothenioids.</title>
        <authorList>
            <person name="Cheng C.C."/>
            <person name="Rivera-Colon A.G."/>
            <person name="Minhas B.F."/>
            <person name="Wilson L."/>
            <person name="Rayamajhi N."/>
            <person name="Vargas-Chacoff L."/>
            <person name="Catchen J.M."/>
        </authorList>
    </citation>
    <scope>NUCLEOTIDE SEQUENCE [LARGE SCALE GENOMIC DNA]</scope>
    <source>
        <strain evidence="3">JMC-PN-2008</strain>
    </source>
</reference>
<dbReference type="EMBL" id="JAUZQC010000004">
    <property type="protein sequence ID" value="KAK5872199.1"/>
    <property type="molecule type" value="Genomic_DNA"/>
</dbReference>
<evidence type="ECO:0000313" key="3">
    <source>
        <dbReference type="EMBL" id="KAK5872199.1"/>
    </source>
</evidence>
<evidence type="ECO:0008006" key="5">
    <source>
        <dbReference type="Google" id="ProtNLM"/>
    </source>
</evidence>
<evidence type="ECO:0000256" key="1">
    <source>
        <dbReference type="SAM" id="MobiDB-lite"/>
    </source>
</evidence>
<protein>
    <recommendedName>
        <fullName evidence="5">Secreted protein</fullName>
    </recommendedName>
</protein>
<accession>A0AAN7Y461</accession>
<evidence type="ECO:0000313" key="4">
    <source>
        <dbReference type="Proteomes" id="UP001346869"/>
    </source>
</evidence>
<feature type="chain" id="PRO_5042824925" description="Secreted protein" evidence="2">
    <location>
        <begin position="26"/>
        <end position="70"/>
    </location>
</feature>
<dbReference type="Proteomes" id="UP001346869">
    <property type="component" value="Unassembled WGS sequence"/>
</dbReference>
<feature type="region of interest" description="Disordered" evidence="1">
    <location>
        <begin position="28"/>
        <end position="49"/>
    </location>
</feature>
<reference evidence="3 4" key="2">
    <citation type="journal article" date="2023" name="Mol. Biol. Evol.">
        <title>Genomics of Secondarily Temperate Adaptation in the Only Non-Antarctic Icefish.</title>
        <authorList>
            <person name="Rivera-Colon A.G."/>
            <person name="Rayamajhi N."/>
            <person name="Minhas B.F."/>
            <person name="Madrigal G."/>
            <person name="Bilyk K.T."/>
            <person name="Yoon V."/>
            <person name="Hune M."/>
            <person name="Gregory S."/>
            <person name="Cheng C.H.C."/>
            <person name="Catchen J.M."/>
        </authorList>
    </citation>
    <scope>NUCLEOTIDE SEQUENCE [LARGE SCALE GENOMIC DNA]</scope>
    <source>
        <strain evidence="3">JMC-PN-2008</strain>
    </source>
</reference>